<accession>A0A9D4DEZ7</accession>
<dbReference type="AlphaFoldDB" id="A0A9D4DEZ7"/>
<proteinExistence type="predicted"/>
<evidence type="ECO:0000313" key="1">
    <source>
        <dbReference type="EMBL" id="KAH3747300.1"/>
    </source>
</evidence>
<dbReference type="Proteomes" id="UP000828390">
    <property type="component" value="Unassembled WGS sequence"/>
</dbReference>
<reference evidence="1" key="2">
    <citation type="submission" date="2020-11" db="EMBL/GenBank/DDBJ databases">
        <authorList>
            <person name="McCartney M.A."/>
            <person name="Auch B."/>
            <person name="Kono T."/>
            <person name="Mallez S."/>
            <person name="Becker A."/>
            <person name="Gohl D.M."/>
            <person name="Silverstein K.A.T."/>
            <person name="Koren S."/>
            <person name="Bechman K.B."/>
            <person name="Herman A."/>
            <person name="Abrahante J.E."/>
            <person name="Garbe J."/>
        </authorList>
    </citation>
    <scope>NUCLEOTIDE SEQUENCE</scope>
    <source>
        <strain evidence="1">Duluth1</strain>
        <tissue evidence="1">Whole animal</tissue>
    </source>
</reference>
<protein>
    <submittedName>
        <fullName evidence="1">Uncharacterized protein</fullName>
    </submittedName>
</protein>
<gene>
    <name evidence="1" type="ORF">DPMN_181725</name>
</gene>
<comment type="caution">
    <text evidence="1">The sequence shown here is derived from an EMBL/GenBank/DDBJ whole genome shotgun (WGS) entry which is preliminary data.</text>
</comment>
<evidence type="ECO:0000313" key="2">
    <source>
        <dbReference type="Proteomes" id="UP000828390"/>
    </source>
</evidence>
<organism evidence="1 2">
    <name type="scientific">Dreissena polymorpha</name>
    <name type="common">Zebra mussel</name>
    <name type="synonym">Mytilus polymorpha</name>
    <dbReference type="NCBI Taxonomy" id="45954"/>
    <lineage>
        <taxon>Eukaryota</taxon>
        <taxon>Metazoa</taxon>
        <taxon>Spiralia</taxon>
        <taxon>Lophotrochozoa</taxon>
        <taxon>Mollusca</taxon>
        <taxon>Bivalvia</taxon>
        <taxon>Autobranchia</taxon>
        <taxon>Heteroconchia</taxon>
        <taxon>Euheterodonta</taxon>
        <taxon>Imparidentia</taxon>
        <taxon>Neoheterodontei</taxon>
        <taxon>Myida</taxon>
        <taxon>Dreissenoidea</taxon>
        <taxon>Dreissenidae</taxon>
        <taxon>Dreissena</taxon>
    </lineage>
</organism>
<name>A0A9D4DEZ7_DREPO</name>
<reference evidence="1" key="1">
    <citation type="journal article" date="2019" name="bioRxiv">
        <title>The Genome of the Zebra Mussel, Dreissena polymorpha: A Resource for Invasive Species Research.</title>
        <authorList>
            <person name="McCartney M.A."/>
            <person name="Auch B."/>
            <person name="Kono T."/>
            <person name="Mallez S."/>
            <person name="Zhang Y."/>
            <person name="Obille A."/>
            <person name="Becker A."/>
            <person name="Abrahante J.E."/>
            <person name="Garbe J."/>
            <person name="Badalamenti J.P."/>
            <person name="Herman A."/>
            <person name="Mangelson H."/>
            <person name="Liachko I."/>
            <person name="Sullivan S."/>
            <person name="Sone E.D."/>
            <person name="Koren S."/>
            <person name="Silverstein K.A.T."/>
            <person name="Beckman K.B."/>
            <person name="Gohl D.M."/>
        </authorList>
    </citation>
    <scope>NUCLEOTIDE SEQUENCE</scope>
    <source>
        <strain evidence="1">Duluth1</strain>
        <tissue evidence="1">Whole animal</tissue>
    </source>
</reference>
<sequence>MVNSDDEVYAAYDEVPGLVKGICDGKCFTLNLCIARLCWMSESAVNKCDLPSRWATKGFLL</sequence>
<keyword evidence="2" id="KW-1185">Reference proteome</keyword>
<dbReference type="EMBL" id="JAIWYP010000010">
    <property type="protein sequence ID" value="KAH3747300.1"/>
    <property type="molecule type" value="Genomic_DNA"/>
</dbReference>